<evidence type="ECO:0000313" key="2">
    <source>
        <dbReference type="Proteomes" id="UP000284395"/>
    </source>
</evidence>
<name>A0A420ERN0_9SPHN</name>
<keyword evidence="2" id="KW-1185">Reference proteome</keyword>
<dbReference type="Proteomes" id="UP000284395">
    <property type="component" value="Unassembled WGS sequence"/>
</dbReference>
<dbReference type="RefSeq" id="WP_120323243.1">
    <property type="nucleotide sequence ID" value="NZ_RAPF01000001.1"/>
</dbReference>
<comment type="caution">
    <text evidence="1">The sequence shown here is derived from an EMBL/GenBank/DDBJ whole genome shotgun (WGS) entry which is preliminary data.</text>
</comment>
<dbReference type="EMBL" id="RAPF01000001">
    <property type="protein sequence ID" value="RKF23339.1"/>
    <property type="molecule type" value="Genomic_DNA"/>
</dbReference>
<gene>
    <name evidence="1" type="ORF">D6851_02385</name>
</gene>
<proteinExistence type="predicted"/>
<evidence type="ECO:0000313" key="1">
    <source>
        <dbReference type="EMBL" id="RKF23339.1"/>
    </source>
</evidence>
<protein>
    <submittedName>
        <fullName evidence="1">Uncharacterized protein</fullName>
    </submittedName>
</protein>
<dbReference type="AlphaFoldDB" id="A0A420ERN0"/>
<organism evidence="1 2">
    <name type="scientific">Altericroceibacterium spongiae</name>
    <dbReference type="NCBI Taxonomy" id="2320269"/>
    <lineage>
        <taxon>Bacteria</taxon>
        <taxon>Pseudomonadati</taxon>
        <taxon>Pseudomonadota</taxon>
        <taxon>Alphaproteobacteria</taxon>
        <taxon>Sphingomonadales</taxon>
        <taxon>Erythrobacteraceae</taxon>
        <taxon>Altericroceibacterium</taxon>
    </lineage>
</organism>
<accession>A0A420ERN0</accession>
<sequence>MQSADMEQKVTDAIAFALWGADFNPFENPEYNDFYRGIAQSVLAAAEPYIAAREQKAREEEREACAKVADGWMQVSALTGDWDTQTAQETGHKIADAIRNRECG</sequence>
<reference evidence="1 2" key="1">
    <citation type="submission" date="2018-09" db="EMBL/GenBank/DDBJ databases">
        <title>Altererythrobacter spongiae sp. nov., isolated from a marine sponge.</title>
        <authorList>
            <person name="Zhuang L."/>
            <person name="Luo L."/>
        </authorList>
    </citation>
    <scope>NUCLEOTIDE SEQUENCE [LARGE SCALE GENOMIC DNA]</scope>
    <source>
        <strain evidence="1 2">HN-Y73</strain>
    </source>
</reference>